<accession>A0A4Z0Z687</accession>
<reference evidence="2 3" key="1">
    <citation type="submission" date="2019-03" db="EMBL/GenBank/DDBJ databases">
        <title>Draft genome sequence of Xylaria hypoxylon DSM 108379, a ubiquitous saprotrophic-parasitic fungi on hardwood.</title>
        <authorList>
            <person name="Buettner E."/>
            <person name="Leonhardt S."/>
            <person name="Gebauer A.M."/>
            <person name="Liers C."/>
            <person name="Hofrichter M."/>
            <person name="Kellner H."/>
        </authorList>
    </citation>
    <scope>NUCLEOTIDE SEQUENCE [LARGE SCALE GENOMIC DNA]</scope>
    <source>
        <strain evidence="2 3">DSM 108379</strain>
    </source>
</reference>
<name>A0A4Z0Z687_9PEZI</name>
<keyword evidence="1" id="KW-0812">Transmembrane</keyword>
<keyword evidence="1" id="KW-1133">Transmembrane helix</keyword>
<feature type="transmembrane region" description="Helical" evidence="1">
    <location>
        <begin position="46"/>
        <end position="71"/>
    </location>
</feature>
<protein>
    <recommendedName>
        <fullName evidence="4">Transmembrane protein</fullName>
    </recommendedName>
</protein>
<proteinExistence type="predicted"/>
<comment type="caution">
    <text evidence="2">The sequence shown here is derived from an EMBL/GenBank/DDBJ whole genome shotgun (WGS) entry which is preliminary data.</text>
</comment>
<keyword evidence="3" id="KW-1185">Reference proteome</keyword>
<dbReference type="Proteomes" id="UP000297716">
    <property type="component" value="Unassembled WGS sequence"/>
</dbReference>
<dbReference type="AlphaFoldDB" id="A0A4Z0Z687"/>
<evidence type="ECO:0000313" key="2">
    <source>
        <dbReference type="EMBL" id="TGJ87121.1"/>
    </source>
</evidence>
<sequence length="156" mass="17476">MQTETAVHTMKDTASSRMSTVTTTVTDITRRVVIVVEEGHPEKARLLAIVAVSSVAFVIIVGVIGVMVKFINWDALRAKRYKRTSKGVRDLERGHIGAHKESTSPNVEVAQSGGHPFVEKNILDSEHDERRRWMNTPIINLIRNFFSTRSCHHATS</sequence>
<keyword evidence="1" id="KW-0472">Membrane</keyword>
<evidence type="ECO:0000313" key="3">
    <source>
        <dbReference type="Proteomes" id="UP000297716"/>
    </source>
</evidence>
<dbReference type="OrthoDB" id="4773226at2759"/>
<organism evidence="2 3">
    <name type="scientific">Xylaria hypoxylon</name>
    <dbReference type="NCBI Taxonomy" id="37992"/>
    <lineage>
        <taxon>Eukaryota</taxon>
        <taxon>Fungi</taxon>
        <taxon>Dikarya</taxon>
        <taxon>Ascomycota</taxon>
        <taxon>Pezizomycotina</taxon>
        <taxon>Sordariomycetes</taxon>
        <taxon>Xylariomycetidae</taxon>
        <taxon>Xylariales</taxon>
        <taxon>Xylariaceae</taxon>
        <taxon>Xylaria</taxon>
    </lineage>
</organism>
<evidence type="ECO:0008006" key="4">
    <source>
        <dbReference type="Google" id="ProtNLM"/>
    </source>
</evidence>
<evidence type="ECO:0000256" key="1">
    <source>
        <dbReference type="SAM" id="Phobius"/>
    </source>
</evidence>
<dbReference type="EMBL" id="SKBN01000018">
    <property type="protein sequence ID" value="TGJ87121.1"/>
    <property type="molecule type" value="Genomic_DNA"/>
</dbReference>
<gene>
    <name evidence="2" type="ORF">E0Z10_g1666</name>
</gene>